<gene>
    <name evidence="8 10" type="primary">acpS</name>
    <name evidence="10" type="ORF">GNE07_04070</name>
</gene>
<dbReference type="NCBIfam" id="TIGR00516">
    <property type="entry name" value="acpS"/>
    <property type="match status" value="1"/>
</dbReference>
<feature type="binding site" evidence="8">
    <location>
        <position position="8"/>
    </location>
    <ligand>
        <name>Mg(2+)</name>
        <dbReference type="ChEBI" id="CHEBI:18420"/>
    </ligand>
</feature>
<reference evidence="10 11" key="1">
    <citation type="submission" date="2019-09" db="EMBL/GenBank/DDBJ databases">
        <title>Draft genome sequencing of Hungatella hathewayi 123Y-2.</title>
        <authorList>
            <person name="Lv Q."/>
            <person name="Li S."/>
        </authorList>
    </citation>
    <scope>NUCLEOTIDE SEQUENCE [LARGE SCALE GENOMIC DNA]</scope>
    <source>
        <strain evidence="10 11">123Y-2</strain>
    </source>
</reference>
<comment type="cofactor">
    <cofactor evidence="8">
        <name>Mg(2+)</name>
        <dbReference type="ChEBI" id="CHEBI:18420"/>
    </cofactor>
</comment>
<evidence type="ECO:0000313" key="10">
    <source>
        <dbReference type="EMBL" id="MUB62247.1"/>
    </source>
</evidence>
<protein>
    <recommendedName>
        <fullName evidence="8">Holo-[acyl-carrier-protein] synthase</fullName>
        <shortName evidence="8">Holo-ACP synthase</shortName>
        <ecNumber evidence="8">2.7.8.7</ecNumber>
    </recommendedName>
    <alternativeName>
        <fullName evidence="8">4'-phosphopantetheinyl transferase AcpS</fullName>
    </alternativeName>
</protein>
<dbReference type="NCBIfam" id="TIGR00556">
    <property type="entry name" value="pantethn_trn"/>
    <property type="match status" value="1"/>
</dbReference>
<evidence type="ECO:0000259" key="9">
    <source>
        <dbReference type="Pfam" id="PF01648"/>
    </source>
</evidence>
<dbReference type="GO" id="GO:0008897">
    <property type="term" value="F:holo-[acyl-carrier-protein] synthase activity"/>
    <property type="evidence" value="ECO:0007669"/>
    <property type="project" value="UniProtKB-UniRule"/>
</dbReference>
<dbReference type="Proteomes" id="UP000434223">
    <property type="component" value="Unassembled WGS sequence"/>
</dbReference>
<evidence type="ECO:0000256" key="6">
    <source>
        <dbReference type="ARBA" id="ARBA00023098"/>
    </source>
</evidence>
<evidence type="ECO:0000256" key="8">
    <source>
        <dbReference type="HAMAP-Rule" id="MF_00101"/>
    </source>
</evidence>
<feature type="binding site" evidence="8">
    <location>
        <position position="57"/>
    </location>
    <ligand>
        <name>Mg(2+)</name>
        <dbReference type="ChEBI" id="CHEBI:18420"/>
    </ligand>
</feature>
<evidence type="ECO:0000256" key="2">
    <source>
        <dbReference type="ARBA" id="ARBA00022679"/>
    </source>
</evidence>
<evidence type="ECO:0000313" key="11">
    <source>
        <dbReference type="Proteomes" id="UP000434223"/>
    </source>
</evidence>
<evidence type="ECO:0000256" key="3">
    <source>
        <dbReference type="ARBA" id="ARBA00022723"/>
    </source>
</evidence>
<dbReference type="GO" id="GO:0005737">
    <property type="term" value="C:cytoplasm"/>
    <property type="evidence" value="ECO:0007669"/>
    <property type="project" value="UniProtKB-SubCell"/>
</dbReference>
<comment type="function">
    <text evidence="8">Transfers the 4'-phosphopantetheine moiety from coenzyme A to a Ser of acyl-carrier-protein.</text>
</comment>
<evidence type="ECO:0000256" key="7">
    <source>
        <dbReference type="ARBA" id="ARBA00023160"/>
    </source>
</evidence>
<keyword evidence="2 8" id="KW-0808">Transferase</keyword>
<dbReference type="EMBL" id="WNME01000002">
    <property type="protein sequence ID" value="MUB62247.1"/>
    <property type="molecule type" value="Genomic_DNA"/>
</dbReference>
<keyword evidence="1 8" id="KW-0444">Lipid biosynthesis</keyword>
<feature type="domain" description="4'-phosphopantetheinyl transferase" evidence="9">
    <location>
        <begin position="4"/>
        <end position="121"/>
    </location>
</feature>
<comment type="catalytic activity">
    <reaction evidence="8">
        <text>apo-[ACP] + CoA = holo-[ACP] + adenosine 3',5'-bisphosphate + H(+)</text>
        <dbReference type="Rhea" id="RHEA:12068"/>
        <dbReference type="Rhea" id="RHEA-COMP:9685"/>
        <dbReference type="Rhea" id="RHEA-COMP:9690"/>
        <dbReference type="ChEBI" id="CHEBI:15378"/>
        <dbReference type="ChEBI" id="CHEBI:29999"/>
        <dbReference type="ChEBI" id="CHEBI:57287"/>
        <dbReference type="ChEBI" id="CHEBI:58343"/>
        <dbReference type="ChEBI" id="CHEBI:64479"/>
        <dbReference type="EC" id="2.7.8.7"/>
    </reaction>
</comment>
<dbReference type="AlphaFoldDB" id="A0AAW9WEA7"/>
<keyword evidence="6 8" id="KW-0443">Lipid metabolism</keyword>
<comment type="similarity">
    <text evidence="8">Belongs to the P-Pant transferase superfamily. AcpS family.</text>
</comment>
<dbReference type="EC" id="2.7.8.7" evidence="8"/>
<dbReference type="HAMAP" id="MF_00101">
    <property type="entry name" value="AcpS"/>
    <property type="match status" value="1"/>
</dbReference>
<dbReference type="InterPro" id="IPR008278">
    <property type="entry name" value="4-PPantetheinyl_Trfase_dom"/>
</dbReference>
<name>A0AAW9WEA7_9FIRM</name>
<dbReference type="InterPro" id="IPR004568">
    <property type="entry name" value="Ppantetheine-prot_Trfase_dom"/>
</dbReference>
<keyword evidence="3 8" id="KW-0479">Metal-binding</keyword>
<sequence length="125" mass="14162">MVKGIGVDMVDKRTIDEMDENVRNAFVRRTFSKAEVEEADRACDRSEFLASRYAVKEAVFKALAGLLTEKAFDFRIVETFNRSDGSPYIYLSEEMKEIMEKAKVQQLLVSITTEGDYTVAFVVAA</sequence>
<dbReference type="GO" id="GO:0006633">
    <property type="term" value="P:fatty acid biosynthetic process"/>
    <property type="evidence" value="ECO:0007669"/>
    <property type="project" value="UniProtKB-UniRule"/>
</dbReference>
<dbReference type="Pfam" id="PF01648">
    <property type="entry name" value="ACPS"/>
    <property type="match status" value="1"/>
</dbReference>
<evidence type="ECO:0000256" key="1">
    <source>
        <dbReference type="ARBA" id="ARBA00022516"/>
    </source>
</evidence>
<comment type="caution">
    <text evidence="10">The sequence shown here is derived from an EMBL/GenBank/DDBJ whole genome shotgun (WGS) entry which is preliminary data.</text>
</comment>
<dbReference type="InterPro" id="IPR037143">
    <property type="entry name" value="4-PPantetheinyl_Trfase_dom_sf"/>
</dbReference>
<organism evidence="10 11">
    <name type="scientific">Hungatella hathewayi</name>
    <dbReference type="NCBI Taxonomy" id="154046"/>
    <lineage>
        <taxon>Bacteria</taxon>
        <taxon>Bacillati</taxon>
        <taxon>Bacillota</taxon>
        <taxon>Clostridia</taxon>
        <taxon>Lachnospirales</taxon>
        <taxon>Lachnospiraceae</taxon>
        <taxon>Hungatella</taxon>
    </lineage>
</organism>
<dbReference type="SUPFAM" id="SSF56214">
    <property type="entry name" value="4'-phosphopantetheinyl transferase"/>
    <property type="match status" value="1"/>
</dbReference>
<evidence type="ECO:0000256" key="5">
    <source>
        <dbReference type="ARBA" id="ARBA00022842"/>
    </source>
</evidence>
<keyword evidence="8" id="KW-0963">Cytoplasm</keyword>
<keyword evidence="5 8" id="KW-0460">Magnesium</keyword>
<comment type="subcellular location">
    <subcellularLocation>
        <location evidence="8">Cytoplasm</location>
    </subcellularLocation>
</comment>
<dbReference type="GO" id="GO:0000287">
    <property type="term" value="F:magnesium ion binding"/>
    <property type="evidence" value="ECO:0007669"/>
    <property type="project" value="UniProtKB-UniRule"/>
</dbReference>
<dbReference type="RefSeq" id="WP_055649118.1">
    <property type="nucleotide sequence ID" value="NZ_CZAZ01000002.1"/>
</dbReference>
<dbReference type="InterPro" id="IPR002582">
    <property type="entry name" value="ACPS"/>
</dbReference>
<evidence type="ECO:0000256" key="4">
    <source>
        <dbReference type="ARBA" id="ARBA00022832"/>
    </source>
</evidence>
<proteinExistence type="inferred from homology"/>
<keyword evidence="4 8" id="KW-0276">Fatty acid metabolism</keyword>
<dbReference type="Gene3D" id="3.90.470.20">
    <property type="entry name" value="4'-phosphopantetheinyl transferase domain"/>
    <property type="match status" value="1"/>
</dbReference>
<accession>A0AAW9WEA7</accession>
<keyword evidence="7 8" id="KW-0275">Fatty acid biosynthesis</keyword>